<proteinExistence type="predicted"/>
<dbReference type="InterPro" id="IPR050697">
    <property type="entry name" value="Adenylyl/Guanylyl_Cyclase_3/4"/>
</dbReference>
<dbReference type="InterPro" id="IPR001054">
    <property type="entry name" value="A/G_cyclase"/>
</dbReference>
<comment type="caution">
    <text evidence="2">The sequence shown here is derived from an EMBL/GenBank/DDBJ whole genome shotgun (WGS) entry which is preliminary data.</text>
</comment>
<evidence type="ECO:0000256" key="1">
    <source>
        <dbReference type="PROSITE-ProRule" id="PRU00339"/>
    </source>
</evidence>
<dbReference type="SUPFAM" id="SSF55073">
    <property type="entry name" value="Nucleotide cyclase"/>
    <property type="match status" value="1"/>
</dbReference>
<gene>
    <name evidence="2" type="ORF">PIQ37_09110</name>
</gene>
<dbReference type="NCBIfam" id="TIGR04510">
    <property type="entry name" value="mod_pep_cyc"/>
    <property type="match status" value="1"/>
</dbReference>
<protein>
    <submittedName>
        <fullName evidence="2">Peptide modification system cyclase</fullName>
    </submittedName>
</protein>
<dbReference type="RefSeq" id="WP_342073212.1">
    <property type="nucleotide sequence ID" value="NZ_JAQJCQ010000006.1"/>
</dbReference>
<dbReference type="Gene3D" id="3.40.50.10610">
    <property type="entry name" value="ABC-type transport auxiliary lipoprotein component"/>
    <property type="match status" value="1"/>
</dbReference>
<name>A0ABU9LA38_9XANT</name>
<reference evidence="2 3" key="1">
    <citation type="journal article" date="2024" name="FEMS Microbiol. Lett.">
        <title>Xanthomonas protegens sp. nov., a novel rice seed-associated bacterium, provides in vivo protection against X. oryzae pv. oryzae, the bacterial leaf blight pathogen.</title>
        <authorList>
            <person name="Rana R."/>
            <person name="Sharma A."/>
            <person name="Madhavan V.N."/>
            <person name="Korpole S."/>
            <person name="Sonti R.V."/>
            <person name="Patel H.K."/>
            <person name="Patil P.B."/>
        </authorList>
    </citation>
    <scope>NUCLEOTIDE SEQUENCE [LARGE SCALE GENOMIC DNA]</scope>
    <source>
        <strain evidence="2 3">PPL118</strain>
    </source>
</reference>
<dbReference type="PROSITE" id="PS50005">
    <property type="entry name" value="TPR"/>
    <property type="match status" value="1"/>
</dbReference>
<accession>A0ABU9LA38</accession>
<keyword evidence="1" id="KW-0802">TPR repeat</keyword>
<dbReference type="InterPro" id="IPR011990">
    <property type="entry name" value="TPR-like_helical_dom_sf"/>
</dbReference>
<dbReference type="PANTHER" id="PTHR43081:SF1">
    <property type="entry name" value="ADENYLATE CYCLASE, TERMINAL-DIFFERENTIATION SPECIFIC"/>
    <property type="match status" value="1"/>
</dbReference>
<keyword evidence="3" id="KW-1185">Reference proteome</keyword>
<feature type="repeat" description="TPR" evidence="1">
    <location>
        <begin position="407"/>
        <end position="440"/>
    </location>
</feature>
<dbReference type="InterPro" id="IPR030966">
    <property type="entry name" value="Mod_pep_cyc"/>
</dbReference>
<dbReference type="InterPro" id="IPR029787">
    <property type="entry name" value="Nucleotide_cyclase"/>
</dbReference>
<dbReference type="Gene3D" id="1.25.40.10">
    <property type="entry name" value="Tetratricopeptide repeat domain"/>
    <property type="match status" value="1"/>
</dbReference>
<dbReference type="Proteomes" id="UP001486626">
    <property type="component" value="Unassembled WGS sequence"/>
</dbReference>
<sequence>MTDATAPQPEVPQLRTLLLTDLCDSVALVEKLGDANAAELFKRHDSLVLELQQRWRGRLIDRSDGLLLLFERPIDGLGFALDYSRGLHALGASRALDLKVRAGLHVGEVLTWRNSDAAVQVGAKPLEVEGLAKPTAARLMTLARPGQILLSAVAESLTHRAARELGERGERLLWKSHGRWRFKGVPTPLEIYEVGEIGHTPLRAPKPTPKAWRDIPLWRRPAALAAEAALIAAFAVGAWFVTRPQPAIAFAERDWVVVGDLRNLTGDQVLDESLDQAFRISLEQSRYVNLLSDLKVRDTLARMKRHPNSRVDRALASEIALRDGARAVILPTVAEVGGRIQVTAELIDPVTQGTVYTESKTGRGLESVLASVDAVSGQLRRELGEAMQSVEQASKPLPQVTTSNLDALRAYALGVEATAAGKWKQAEQSFQAATDLDPQFSLAYLGIARVLAATSDRAAALPYLARATQFSDRLPARDRLYLSAWTDELKESPAALSGWQQLSRLYPDNFSGHGNAFWHLFQANRFDEALSHAVAADTQQDPYQSIAIDDIGRVYLVKGQLPRAKAQFTEFALKGKSGPARRLANVLALQGNYPEAEAQLRSIPPSGYPDDDLVPHLDLITTKVDRGDWAAVTTQVREAIEASGSANDFTQAQFGFVDLSIQAMTQQAADVLPRLRQWQDGQLQRLGQAAPGQPYAADRAALILAVAHLAQRLGDDSLSSRALKATAPWTEATADPVLVKLTRIVQAGRYRLGGDYARALELLAPRDDDLLQGRVALYLALQATGDYRQALEQAEWIGSHRGLAYGEASAAQSLQSLNVADTRMAERWAAETLSRLDRVPDATRRMQALRAAWPSVAMPPYLRETLEATLPASKQKMTW</sequence>
<dbReference type="EMBL" id="JAQJCQ010000006">
    <property type="protein sequence ID" value="MEL4891584.1"/>
    <property type="molecule type" value="Genomic_DNA"/>
</dbReference>
<dbReference type="SUPFAM" id="SSF48452">
    <property type="entry name" value="TPR-like"/>
    <property type="match status" value="1"/>
</dbReference>
<dbReference type="PANTHER" id="PTHR43081">
    <property type="entry name" value="ADENYLATE CYCLASE, TERMINAL-DIFFERENTIATION SPECIFIC-RELATED"/>
    <property type="match status" value="1"/>
</dbReference>
<dbReference type="Gene3D" id="3.30.70.1230">
    <property type="entry name" value="Nucleotide cyclase"/>
    <property type="match status" value="1"/>
</dbReference>
<dbReference type="InterPro" id="IPR019734">
    <property type="entry name" value="TPR_rpt"/>
</dbReference>
<dbReference type="CDD" id="cd07302">
    <property type="entry name" value="CHD"/>
    <property type="match status" value="1"/>
</dbReference>
<organism evidence="2 3">
    <name type="scientific">Xanthomonas protegens</name>
    <dbReference type="NCBI Taxonomy" id="3380705"/>
    <lineage>
        <taxon>Bacteria</taxon>
        <taxon>Pseudomonadati</taxon>
        <taxon>Pseudomonadota</taxon>
        <taxon>Gammaproteobacteria</taxon>
        <taxon>Lysobacterales</taxon>
        <taxon>Lysobacteraceae</taxon>
        <taxon>Xanthomonas</taxon>
    </lineage>
</organism>
<evidence type="ECO:0000313" key="3">
    <source>
        <dbReference type="Proteomes" id="UP001486626"/>
    </source>
</evidence>
<evidence type="ECO:0000313" key="2">
    <source>
        <dbReference type="EMBL" id="MEL4891584.1"/>
    </source>
</evidence>